<accession>A0A2W7NGG4</accession>
<comment type="caution">
    <text evidence="1">The sequence shown here is derived from an EMBL/GenBank/DDBJ whole genome shotgun (WGS) entry which is preliminary data.</text>
</comment>
<evidence type="ECO:0000313" key="1">
    <source>
        <dbReference type="EMBL" id="PZX18970.1"/>
    </source>
</evidence>
<organism evidence="1 2">
    <name type="scientific">Palleronia aestuarii</name>
    <dbReference type="NCBI Taxonomy" id="568105"/>
    <lineage>
        <taxon>Bacteria</taxon>
        <taxon>Pseudomonadati</taxon>
        <taxon>Pseudomonadota</taxon>
        <taxon>Alphaproteobacteria</taxon>
        <taxon>Rhodobacterales</taxon>
        <taxon>Roseobacteraceae</taxon>
        <taxon>Palleronia</taxon>
    </lineage>
</organism>
<proteinExistence type="predicted"/>
<keyword evidence="2" id="KW-1185">Reference proteome</keyword>
<protein>
    <submittedName>
        <fullName evidence="1">Uncharacterized protein</fullName>
    </submittedName>
</protein>
<dbReference type="Proteomes" id="UP000248916">
    <property type="component" value="Unassembled WGS sequence"/>
</dbReference>
<dbReference type="EMBL" id="QKZL01000002">
    <property type="protein sequence ID" value="PZX18970.1"/>
    <property type="molecule type" value="Genomic_DNA"/>
</dbReference>
<evidence type="ECO:0000313" key="2">
    <source>
        <dbReference type="Proteomes" id="UP000248916"/>
    </source>
</evidence>
<sequence length="101" mass="11067">MSFSHAANSRVTGHYTDGFGLLCDQDDVGTHTGGCVCRFDASVPPTNDGDRFDLLFHVKHLFADTEGCEDVSQYIFYVDSASDTVQDSDNGPELFRAKLVL</sequence>
<gene>
    <name evidence="1" type="ORF">LX81_00664</name>
</gene>
<dbReference type="AlphaFoldDB" id="A0A2W7NGG4"/>
<name>A0A2W7NGG4_9RHOB</name>
<reference evidence="1 2" key="1">
    <citation type="submission" date="2018-06" db="EMBL/GenBank/DDBJ databases">
        <title>Genomic Encyclopedia of Archaeal and Bacterial Type Strains, Phase II (KMG-II): from individual species to whole genera.</title>
        <authorList>
            <person name="Goeker M."/>
        </authorList>
    </citation>
    <scope>NUCLEOTIDE SEQUENCE [LARGE SCALE GENOMIC DNA]</scope>
    <source>
        <strain evidence="1 2">DSM 22009</strain>
    </source>
</reference>